<dbReference type="InterPro" id="IPR036271">
    <property type="entry name" value="Tet_transcr_reg_TetR-rel_C_sf"/>
</dbReference>
<name>A0A4P6ETQ3_9BACL</name>
<organism evidence="1 2">
    <name type="scientific">Paenibacillus protaetiae</name>
    <dbReference type="NCBI Taxonomy" id="2509456"/>
    <lineage>
        <taxon>Bacteria</taxon>
        <taxon>Bacillati</taxon>
        <taxon>Bacillota</taxon>
        <taxon>Bacilli</taxon>
        <taxon>Bacillales</taxon>
        <taxon>Paenibacillaceae</taxon>
        <taxon>Paenibacillus</taxon>
    </lineage>
</organism>
<reference evidence="1 2" key="1">
    <citation type="submission" date="2019-01" db="EMBL/GenBank/DDBJ databases">
        <title>Genome sequencing of strain FW100M-2.</title>
        <authorList>
            <person name="Heo J."/>
            <person name="Kim S.-J."/>
            <person name="Kim J.-S."/>
            <person name="Hong S.-B."/>
            <person name="Kwon S.-W."/>
        </authorList>
    </citation>
    <scope>NUCLEOTIDE SEQUENCE [LARGE SCALE GENOMIC DNA]</scope>
    <source>
        <strain evidence="1 2">FW100M-2</strain>
    </source>
</reference>
<evidence type="ECO:0000313" key="2">
    <source>
        <dbReference type="Proteomes" id="UP000293568"/>
    </source>
</evidence>
<evidence type="ECO:0000313" key="1">
    <source>
        <dbReference type="EMBL" id="QAY65835.1"/>
    </source>
</evidence>
<dbReference type="EMBL" id="CP035492">
    <property type="protein sequence ID" value="QAY65835.1"/>
    <property type="molecule type" value="Genomic_DNA"/>
</dbReference>
<accession>A0A4P6ETQ3</accession>
<dbReference type="Gene3D" id="1.10.357.10">
    <property type="entry name" value="Tetracycline Repressor, domain 2"/>
    <property type="match status" value="1"/>
</dbReference>
<dbReference type="KEGG" id="pprt:ET464_04990"/>
<dbReference type="OrthoDB" id="268339at2"/>
<protein>
    <recommendedName>
        <fullName evidence="3">Transcriptional regulator TetR C-terminal Firmicutes type domain-containing protein</fullName>
    </recommendedName>
</protein>
<gene>
    <name evidence="1" type="ORF">ET464_04990</name>
</gene>
<sequence length="100" mass="11245">MAEHHSMLLLSIQGMLANQQNIEESKEGFCYVIDCMVPIFEKGQQSGEFTTTIPAETMAHIALQMFLGVMLNWVMGTTKESFGDHLLISCQVFFEGILKK</sequence>
<dbReference type="AlphaFoldDB" id="A0A4P6ETQ3"/>
<dbReference type="SUPFAM" id="SSF48498">
    <property type="entry name" value="Tetracyclin repressor-like, C-terminal domain"/>
    <property type="match status" value="1"/>
</dbReference>
<keyword evidence="2" id="KW-1185">Reference proteome</keyword>
<dbReference type="RefSeq" id="WP_129438777.1">
    <property type="nucleotide sequence ID" value="NZ_CP035492.1"/>
</dbReference>
<dbReference type="Proteomes" id="UP000293568">
    <property type="component" value="Chromosome"/>
</dbReference>
<evidence type="ECO:0008006" key="3">
    <source>
        <dbReference type="Google" id="ProtNLM"/>
    </source>
</evidence>
<proteinExistence type="predicted"/>